<name>A0A8H9FWZ6_9MICO</name>
<evidence type="ECO:0000256" key="4">
    <source>
        <dbReference type="SAM" id="MobiDB-lite"/>
    </source>
</evidence>
<dbReference type="AlphaFoldDB" id="A0A8H9FWZ6"/>
<proteinExistence type="predicted"/>
<reference evidence="6" key="1">
    <citation type="journal article" date="2014" name="Int. J. Syst. Evol. Microbiol.">
        <title>Complete genome sequence of Corynebacterium casei LMG S-19264T (=DSM 44701T), isolated from a smear-ripened cheese.</title>
        <authorList>
            <consortium name="US DOE Joint Genome Institute (JGI-PGF)"/>
            <person name="Walter F."/>
            <person name="Albersmeier A."/>
            <person name="Kalinowski J."/>
            <person name="Ruckert C."/>
        </authorList>
    </citation>
    <scope>NUCLEOTIDE SEQUENCE</scope>
    <source>
        <strain evidence="6">CGMCC 1.10749</strain>
    </source>
</reference>
<dbReference type="Pfam" id="PF13692">
    <property type="entry name" value="Glyco_trans_1_4"/>
    <property type="match status" value="1"/>
</dbReference>
<feature type="region of interest" description="Disordered" evidence="4">
    <location>
        <begin position="342"/>
        <end position="370"/>
    </location>
</feature>
<accession>A0A8H9FWZ6</accession>
<dbReference type="PANTHER" id="PTHR45947">
    <property type="entry name" value="SULFOQUINOVOSYL TRANSFERASE SQD2"/>
    <property type="match status" value="1"/>
</dbReference>
<evidence type="ECO:0000313" key="7">
    <source>
        <dbReference type="Proteomes" id="UP000628079"/>
    </source>
</evidence>
<dbReference type="Pfam" id="PF13579">
    <property type="entry name" value="Glyco_trans_4_4"/>
    <property type="match status" value="1"/>
</dbReference>
<dbReference type="Proteomes" id="UP000628079">
    <property type="component" value="Unassembled WGS sequence"/>
</dbReference>
<reference evidence="6" key="2">
    <citation type="submission" date="2020-09" db="EMBL/GenBank/DDBJ databases">
        <authorList>
            <person name="Sun Q."/>
            <person name="Zhou Y."/>
        </authorList>
    </citation>
    <scope>NUCLEOTIDE SEQUENCE</scope>
    <source>
        <strain evidence="6">CGMCC 1.10749</strain>
    </source>
</reference>
<gene>
    <name evidence="6" type="ORF">GCM10011314_24130</name>
</gene>
<dbReference type="GO" id="GO:0016757">
    <property type="term" value="F:glycosyltransferase activity"/>
    <property type="evidence" value="ECO:0007669"/>
    <property type="project" value="UniProtKB-KW"/>
</dbReference>
<sequence>MEPVLVVSSEGPELKELESAGVEAVSVSMPRDPSPLLDTIALVHWVVLLLKRRPLLVVALTPKASLLALLAAKVTRVPHRTYLLVGLRLDGEVGIKRKLLTVLERLTSACATDVIANSPSLHHRYLELRLTSESKLSHTDPGSDHGVDTRHFMPQPRAAGASSPPIGVVNIGFVGRVTADKGIGALADALGRPSLAGTYHLTVVGSHDEPDSEEMLAALRGANVNFTAHGPVDDIRPHMSQMDFLVLPTRREGFPNVVLEASAMGVPTLTTKAVGAIDSVIHERTGLLVPVDDVDALETALTRMITSADDRRLMGTAARAYVEENFDPSRIVSQILERALPDRRVSGADNPEREMSAIRESSAGARKRPS</sequence>
<evidence type="ECO:0000256" key="1">
    <source>
        <dbReference type="ARBA" id="ARBA00021292"/>
    </source>
</evidence>
<organism evidence="6 7">
    <name type="scientific">Knoellia flava</name>
    <dbReference type="NCBI Taxonomy" id="913969"/>
    <lineage>
        <taxon>Bacteria</taxon>
        <taxon>Bacillati</taxon>
        <taxon>Actinomycetota</taxon>
        <taxon>Actinomycetes</taxon>
        <taxon>Micrococcales</taxon>
        <taxon>Intrasporangiaceae</taxon>
        <taxon>Knoellia</taxon>
    </lineage>
</organism>
<evidence type="ECO:0000256" key="3">
    <source>
        <dbReference type="ARBA" id="ARBA00022679"/>
    </source>
</evidence>
<feature type="compositionally biased region" description="Basic and acidic residues" evidence="4">
    <location>
        <begin position="342"/>
        <end position="357"/>
    </location>
</feature>
<evidence type="ECO:0000256" key="2">
    <source>
        <dbReference type="ARBA" id="ARBA00022676"/>
    </source>
</evidence>
<protein>
    <recommendedName>
        <fullName evidence="1">D-inositol 3-phosphate glycosyltransferase</fullName>
    </recommendedName>
</protein>
<dbReference type="EMBL" id="BMEA01000002">
    <property type="protein sequence ID" value="GGB83667.1"/>
    <property type="molecule type" value="Genomic_DNA"/>
</dbReference>
<dbReference type="GO" id="GO:1901137">
    <property type="term" value="P:carbohydrate derivative biosynthetic process"/>
    <property type="evidence" value="ECO:0007669"/>
    <property type="project" value="UniProtKB-ARBA"/>
</dbReference>
<dbReference type="InterPro" id="IPR050194">
    <property type="entry name" value="Glycosyltransferase_grp1"/>
</dbReference>
<dbReference type="InterPro" id="IPR028098">
    <property type="entry name" value="Glyco_trans_4-like_N"/>
</dbReference>
<evidence type="ECO:0000259" key="5">
    <source>
        <dbReference type="Pfam" id="PF13579"/>
    </source>
</evidence>
<feature type="domain" description="Glycosyltransferase subfamily 4-like N-terminal" evidence="5">
    <location>
        <begin position="4"/>
        <end position="128"/>
    </location>
</feature>
<keyword evidence="3 6" id="KW-0808">Transferase</keyword>
<keyword evidence="2" id="KW-0328">Glycosyltransferase</keyword>
<dbReference type="PANTHER" id="PTHR45947:SF3">
    <property type="entry name" value="SULFOQUINOVOSYL TRANSFERASE SQD2"/>
    <property type="match status" value="1"/>
</dbReference>
<comment type="caution">
    <text evidence="6">The sequence shown here is derived from an EMBL/GenBank/DDBJ whole genome shotgun (WGS) entry which is preliminary data.</text>
</comment>
<dbReference type="Gene3D" id="3.40.50.2000">
    <property type="entry name" value="Glycogen Phosphorylase B"/>
    <property type="match status" value="2"/>
</dbReference>
<dbReference type="SUPFAM" id="SSF53756">
    <property type="entry name" value="UDP-Glycosyltransferase/glycogen phosphorylase"/>
    <property type="match status" value="1"/>
</dbReference>
<evidence type="ECO:0000313" key="6">
    <source>
        <dbReference type="EMBL" id="GGB83667.1"/>
    </source>
</evidence>